<feature type="domain" description="Schlafen AlbA-2" evidence="1">
    <location>
        <begin position="17"/>
        <end position="148"/>
    </location>
</feature>
<evidence type="ECO:0000313" key="3">
    <source>
        <dbReference type="Proteomes" id="UP000005257"/>
    </source>
</evidence>
<dbReference type="KEGG" id="btn:BTF1_19190"/>
<dbReference type="SUPFAM" id="SSF47413">
    <property type="entry name" value="lambda repressor-like DNA-binding domains"/>
    <property type="match status" value="1"/>
</dbReference>
<dbReference type="InterPro" id="IPR007421">
    <property type="entry name" value="Schlafen_AlbA_2_dom"/>
</dbReference>
<proteinExistence type="predicted"/>
<protein>
    <submittedName>
        <fullName evidence="2">Transcriptional regulator</fullName>
    </submittedName>
</protein>
<dbReference type="GO" id="GO:0003677">
    <property type="term" value="F:DNA binding"/>
    <property type="evidence" value="ECO:0007669"/>
    <property type="project" value="InterPro"/>
</dbReference>
<reference evidence="2 3" key="1">
    <citation type="journal article" date="2013" name="Genome Announc.">
        <title>Complete Genome Sequence of Bacillus thuringiensis Serovar Israelensis Strain HD-789.</title>
        <authorList>
            <person name="Doggett N.A."/>
            <person name="Stubben C.J."/>
            <person name="Chertkov O."/>
            <person name="Bruce D.C."/>
            <person name="Detter J.C."/>
            <person name="Johnson S.L."/>
            <person name="Han C.S."/>
        </authorList>
    </citation>
    <scope>NUCLEOTIDE SEQUENCE [LARGE SCALE GENOMIC DNA]</scope>
    <source>
        <strain evidence="2 3">HD-789</strain>
    </source>
</reference>
<dbReference type="Gene3D" id="3.30.950.30">
    <property type="entry name" value="Schlafen, AAA domain"/>
    <property type="match status" value="1"/>
</dbReference>
<evidence type="ECO:0000259" key="1">
    <source>
        <dbReference type="Pfam" id="PF04326"/>
    </source>
</evidence>
<gene>
    <name evidence="2" type="ORF">BTF1_19190</name>
</gene>
<dbReference type="EMBL" id="CP003763">
    <property type="protein sequence ID" value="AFQ28007.1"/>
    <property type="molecule type" value="Genomic_DNA"/>
</dbReference>
<organism evidence="2 3">
    <name type="scientific">Bacillus thuringiensis HD-789</name>
    <dbReference type="NCBI Taxonomy" id="1217737"/>
    <lineage>
        <taxon>Bacteria</taxon>
        <taxon>Bacillati</taxon>
        <taxon>Bacillota</taxon>
        <taxon>Bacilli</taxon>
        <taxon>Bacillales</taxon>
        <taxon>Bacillaceae</taxon>
        <taxon>Bacillus</taxon>
        <taxon>Bacillus cereus group</taxon>
    </lineage>
</organism>
<dbReference type="AlphaFoldDB" id="A0A9W3JWD9"/>
<dbReference type="InterPro" id="IPR038461">
    <property type="entry name" value="Schlafen_AlbA_2_dom_sf"/>
</dbReference>
<sequence length="453" mass="53737">MSVSKHQFFEMYGTGREDDRWDFKEDLHVKSKENFYSFVKDVLAFSNSGGGYLLLGVKDRTLELVGIEEEIDEANLGEKIESTLGYSIRFSLFYFEYEQKDKALTLGIMYIHESDKINVSPKTLNGPKKAIVQENTIYVRRNTRSVNANREDFEKIGHRINNAGEYEFKESDLMILERNKERSDSLAIKLEKYIKGEFVFTSNEFGYKLNELYRHQVKYNKLEFARLLGFENHRIDDYFEGKLFPTLEHILRATTIFNLPSDYFFTPTLHMEYPIWQEPLVSYCIIEKMKYKDDLFHCEKNKFFSDVLWQLAGGMRTFSEWLHSERIPIQSITNNKPKYKYIDDRYLYSCVNYMNDIELYNFKVHLENQYYKVLEYCPNSDRMNGDLTVEEQILNTLIQVNTQLVCRIITESIKEIHINNGEIEVKLHFFEDIINGKVVGRNYLPNTFTLEFI</sequence>
<dbReference type="Pfam" id="PF04326">
    <property type="entry name" value="SLFN_AlbA_2"/>
    <property type="match status" value="1"/>
</dbReference>
<name>A0A9W3JWD9_BACTU</name>
<accession>A0A9W3JWD9</accession>
<dbReference type="InterPro" id="IPR010982">
    <property type="entry name" value="Lambda_DNA-bd_dom_sf"/>
</dbReference>
<dbReference type="Proteomes" id="UP000005257">
    <property type="component" value="Chromosome"/>
</dbReference>
<evidence type="ECO:0000313" key="2">
    <source>
        <dbReference type="EMBL" id="AFQ28007.1"/>
    </source>
</evidence>